<feature type="compositionally biased region" description="Polar residues" evidence="1">
    <location>
        <begin position="101"/>
        <end position="112"/>
    </location>
</feature>
<reference evidence="3" key="1">
    <citation type="journal article" date="2023" name="Commun. Biol.">
        <title>Genome analysis of Parmales, the sister group of diatoms, reveals the evolutionary specialization of diatoms from phago-mixotrophs to photoautotrophs.</title>
        <authorList>
            <person name="Ban H."/>
            <person name="Sato S."/>
            <person name="Yoshikawa S."/>
            <person name="Yamada K."/>
            <person name="Nakamura Y."/>
            <person name="Ichinomiya M."/>
            <person name="Sato N."/>
            <person name="Blanc-Mathieu R."/>
            <person name="Endo H."/>
            <person name="Kuwata A."/>
            <person name="Ogata H."/>
        </authorList>
    </citation>
    <scope>NUCLEOTIDE SEQUENCE [LARGE SCALE GENOMIC DNA]</scope>
</reference>
<feature type="region of interest" description="Disordered" evidence="1">
    <location>
        <begin position="1"/>
        <end position="112"/>
    </location>
</feature>
<evidence type="ECO:0000256" key="1">
    <source>
        <dbReference type="SAM" id="MobiDB-lite"/>
    </source>
</evidence>
<sequence>MGNCCGGDADSDIHGTNTRAFDGPGHRLGRTNERSNYGYGTTPLPGPEKMPSPAVDPDLDEADRGRIRAERAAAAEKRLKAAGGDKKKKKKKKDSSPLRGPNSTNLMQWNVG</sequence>
<evidence type="ECO:0000313" key="3">
    <source>
        <dbReference type="Proteomes" id="UP001165065"/>
    </source>
</evidence>
<dbReference type="AlphaFoldDB" id="A0A9W7GKT2"/>
<organism evidence="2 3">
    <name type="scientific">Triparma columacea</name>
    <dbReference type="NCBI Taxonomy" id="722753"/>
    <lineage>
        <taxon>Eukaryota</taxon>
        <taxon>Sar</taxon>
        <taxon>Stramenopiles</taxon>
        <taxon>Ochrophyta</taxon>
        <taxon>Bolidophyceae</taxon>
        <taxon>Parmales</taxon>
        <taxon>Triparmaceae</taxon>
        <taxon>Triparma</taxon>
    </lineage>
</organism>
<gene>
    <name evidence="2" type="ORF">TrCOL_g1675</name>
</gene>
<feature type="compositionally biased region" description="Basic and acidic residues" evidence="1">
    <location>
        <begin position="62"/>
        <end position="85"/>
    </location>
</feature>
<proteinExistence type="predicted"/>
<accession>A0A9W7GKT2</accession>
<name>A0A9W7GKT2_9STRA</name>
<protein>
    <submittedName>
        <fullName evidence="2">Uncharacterized protein</fullName>
    </submittedName>
</protein>
<dbReference type="EMBL" id="BRYA01000310">
    <property type="protein sequence ID" value="GMI46729.1"/>
    <property type="molecule type" value="Genomic_DNA"/>
</dbReference>
<keyword evidence="3" id="KW-1185">Reference proteome</keyword>
<dbReference type="Proteomes" id="UP001165065">
    <property type="component" value="Unassembled WGS sequence"/>
</dbReference>
<comment type="caution">
    <text evidence="2">The sequence shown here is derived from an EMBL/GenBank/DDBJ whole genome shotgun (WGS) entry which is preliminary data.</text>
</comment>
<evidence type="ECO:0000313" key="2">
    <source>
        <dbReference type="EMBL" id="GMI46729.1"/>
    </source>
</evidence>